<organism evidence="1 2">
    <name type="scientific">Coniosporium tulheliwenetii</name>
    <dbReference type="NCBI Taxonomy" id="3383036"/>
    <lineage>
        <taxon>Eukaryota</taxon>
        <taxon>Fungi</taxon>
        <taxon>Dikarya</taxon>
        <taxon>Ascomycota</taxon>
        <taxon>Pezizomycotina</taxon>
        <taxon>Dothideomycetes</taxon>
        <taxon>Dothideomycetes incertae sedis</taxon>
        <taxon>Coniosporium</taxon>
    </lineage>
</organism>
<gene>
    <name evidence="1" type="primary">ZRT2</name>
    <name evidence="1" type="ORF">H2199_003894</name>
</gene>
<sequence length="683" mass="74762">MTKHSDDFGVADVILARAEFGSDDWPARHDFSHQAADTATSSESSEPEAVAQCSTGNEFDGRLGLRISAIFVILIGSTLGAWFPVYARRHAGLGVPEWAFFTVKYFGSGIILATAFIHLLAPAHEALSNECLTGPITEYPWVEGISLMTIFVLFFLELMTMRYGHFGGGHDDAERARVSSHSPSHSHSHSAGHNHGVSSSSDLEMSGRKKNYSSSGRTPSTSHAPGEDHLGHAREHTDNEDIRPDWEETGLVPETFVAQMTAIFILEFGVIFHSVFIGLTLAVAGEEFITLYIVLVFHQTFEGLGLGSRLSAVPWPKSKKWTPYLLAGAYGISTPIAIAVGLGVRTSYPPGSATTLIVNGVFDSISAGILIYTGLVELMAHEFMFSSYMNKAPIRTVLGAFGWMCLGAVILGVRNLEKGETARKSIIETTGCSDETVEVWQLDLSTYDSVKAFAKRVEGLQRLDAIVENAGIATDRFVAAESGEEMTIATNVIATFLLALLVLPKLKETAHRFNTRPHLVIVSSEVHFLTDFPERKAVGPSENLLASLSDKSKARMHDRYNVSKLLEVLACRQIVEDHMRPGYPVILNFVNPGLCHSELGREMGFGFYLFKLAVARTTEVGSRTLVHAASAGEESHGQYLSDARVSEPADLVKSEEGREVQKRVWRELSERLEQIQPGIMGNF</sequence>
<accession>A0ACC2Z8P4</accession>
<evidence type="ECO:0000313" key="1">
    <source>
        <dbReference type="EMBL" id="KAJ9644026.1"/>
    </source>
</evidence>
<protein>
    <submittedName>
        <fullName evidence="1">Low-affinity Zn(2+) transporter zrt2</fullName>
    </submittedName>
</protein>
<dbReference type="Proteomes" id="UP001172680">
    <property type="component" value="Unassembled WGS sequence"/>
</dbReference>
<comment type="caution">
    <text evidence="1">The sequence shown here is derived from an EMBL/GenBank/DDBJ whole genome shotgun (WGS) entry which is preliminary data.</text>
</comment>
<name>A0ACC2Z8P4_9PEZI</name>
<proteinExistence type="predicted"/>
<reference evidence="1" key="1">
    <citation type="submission" date="2022-10" db="EMBL/GenBank/DDBJ databases">
        <title>Culturing micro-colonial fungi from biological soil crusts in the Mojave desert and describing Neophaeococcomyces mojavensis, and introducing the new genera and species Taxawa tesnikishii.</title>
        <authorList>
            <person name="Kurbessoian T."/>
            <person name="Stajich J.E."/>
        </authorList>
    </citation>
    <scope>NUCLEOTIDE SEQUENCE</scope>
    <source>
        <strain evidence="1">JES_115</strain>
    </source>
</reference>
<keyword evidence="2" id="KW-1185">Reference proteome</keyword>
<evidence type="ECO:0000313" key="2">
    <source>
        <dbReference type="Proteomes" id="UP001172680"/>
    </source>
</evidence>
<dbReference type="EMBL" id="JAPDRP010000010">
    <property type="protein sequence ID" value="KAJ9644026.1"/>
    <property type="molecule type" value="Genomic_DNA"/>
</dbReference>